<keyword evidence="9" id="KW-0718">Serine biosynthesis</keyword>
<dbReference type="PANTHER" id="PTHR42938">
    <property type="entry name" value="FORMATE DEHYDROGENASE 1"/>
    <property type="match status" value="1"/>
</dbReference>
<evidence type="ECO:0000313" key="12">
    <source>
        <dbReference type="Proteomes" id="UP001320876"/>
    </source>
</evidence>
<evidence type="ECO:0000256" key="3">
    <source>
        <dbReference type="ARBA" id="ARBA00005854"/>
    </source>
</evidence>
<dbReference type="InterPro" id="IPR002912">
    <property type="entry name" value="ACT_dom"/>
</dbReference>
<comment type="caution">
    <text evidence="11">The sequence shown here is derived from an EMBL/GenBank/DDBJ whole genome shotgun (WGS) entry which is preliminary data.</text>
</comment>
<dbReference type="Gene3D" id="3.40.50.720">
    <property type="entry name" value="NAD(P)-binding Rossmann-like Domain"/>
    <property type="match status" value="2"/>
</dbReference>
<dbReference type="InterPro" id="IPR045865">
    <property type="entry name" value="ACT-like_dom_sf"/>
</dbReference>
<dbReference type="Pfam" id="PF02826">
    <property type="entry name" value="2-Hacid_dh_C"/>
    <property type="match status" value="1"/>
</dbReference>
<dbReference type="InterPro" id="IPR029752">
    <property type="entry name" value="D-isomer_DH_CS1"/>
</dbReference>
<evidence type="ECO:0000256" key="1">
    <source>
        <dbReference type="ARBA" id="ARBA00003800"/>
    </source>
</evidence>
<dbReference type="EC" id="1.1.1.95" evidence="9"/>
<comment type="function">
    <text evidence="1">Catalyzes the reversible oxidation of 3-phospho-D-glycerate to 3-phosphonooxypyruvate, the first step of the phosphorylated L-serine biosynthesis pathway. Also catalyzes the reversible oxidation of 2-hydroxyglutarate to 2-oxoglutarate.</text>
</comment>
<dbReference type="Gene3D" id="3.30.70.260">
    <property type="match status" value="1"/>
</dbReference>
<reference evidence="11 12" key="1">
    <citation type="submission" date="2022-10" db="EMBL/GenBank/DDBJ databases">
        <title>Luteolibacter arcticus strain CCTCC AB 2014275, whole genome shotgun sequencing project.</title>
        <authorList>
            <person name="Zhao G."/>
            <person name="Shen L."/>
        </authorList>
    </citation>
    <scope>NUCLEOTIDE SEQUENCE [LARGE SCALE GENOMIC DNA]</scope>
    <source>
        <strain evidence="11 12">CCTCC AB 2014275</strain>
    </source>
</reference>
<keyword evidence="12" id="KW-1185">Reference proteome</keyword>
<sequence>MATYRVLVSDPISEKGVEALAAAPGISVDVKTGLKPEALLEIIGDYHGLVVRSETKVTAEVLAAAKNLKAIGRAGVGVDNIDRKAATDHGVIVMNTPTGNTISTAEHAFTLMLSAARNIAPAHAAVLKGDFKAARKAYQGIELNTKRLAILGMGRIGTEFAKRAQAFNMHVVAYDPFLTQARADELKVELAATPDAALTGADVVTMHVPLTPETNRLINAERLALMNKGALVINCARGGLVDEEALKAAIESGHIAGAGLDVFEVEPPPNDHPLFTLNKHVVYTPHLGASTNEAQENVGIQVAEQLRDFFVTGEIKNAINMPSLDAATRAAIGPYLDLAAALGKLLAKLGPENPDSLRVSYHGPLAKKDTGLVSRTVLTALLEASRPDGQVNIVNAPAIATQLGLDVTESTINAKTEFSELVVAELKKGDVRYRVAGTLIGQSPRIVEIDKLYVDCNIAGRFLFVENDDRPGIVGVIGTALGNAGVNIANMGLARTADRTRALTVIEVDSEPPASLLDLLKSTPGIVKVITLEL</sequence>
<dbReference type="CDD" id="cd04902">
    <property type="entry name" value="ACT_3PGDH-xct"/>
    <property type="match status" value="1"/>
</dbReference>
<dbReference type="EMBL" id="JAPDDT010000003">
    <property type="protein sequence ID" value="MCW1922841.1"/>
    <property type="molecule type" value="Genomic_DNA"/>
</dbReference>
<evidence type="ECO:0000256" key="9">
    <source>
        <dbReference type="RuleBase" id="RU363003"/>
    </source>
</evidence>
<dbReference type="InterPro" id="IPR006139">
    <property type="entry name" value="D-isomer_2_OHA_DH_cat_dom"/>
</dbReference>
<evidence type="ECO:0000256" key="2">
    <source>
        <dbReference type="ARBA" id="ARBA00005216"/>
    </source>
</evidence>
<feature type="domain" description="ACT" evidence="10">
    <location>
        <begin position="462"/>
        <end position="534"/>
    </location>
</feature>
<dbReference type="Pfam" id="PF19304">
    <property type="entry name" value="PGDH_inter"/>
    <property type="match status" value="1"/>
</dbReference>
<dbReference type="SUPFAM" id="SSF55021">
    <property type="entry name" value="ACT-like"/>
    <property type="match status" value="1"/>
</dbReference>
<dbReference type="CDD" id="cd12173">
    <property type="entry name" value="PGDH_4"/>
    <property type="match status" value="1"/>
</dbReference>
<keyword evidence="9" id="KW-0028">Amino-acid biosynthesis</keyword>
<evidence type="ECO:0000313" key="11">
    <source>
        <dbReference type="EMBL" id="MCW1922841.1"/>
    </source>
</evidence>
<dbReference type="PANTHER" id="PTHR42938:SF47">
    <property type="entry name" value="HYDROXYPYRUVATE REDUCTASE"/>
    <property type="match status" value="1"/>
</dbReference>
<evidence type="ECO:0000256" key="7">
    <source>
        <dbReference type="ARBA" id="ARBA00048126"/>
    </source>
</evidence>
<dbReference type="InterPro" id="IPR029009">
    <property type="entry name" value="ASB_dom_sf"/>
</dbReference>
<evidence type="ECO:0000259" key="10">
    <source>
        <dbReference type="PROSITE" id="PS51671"/>
    </source>
</evidence>
<dbReference type="InterPro" id="IPR045626">
    <property type="entry name" value="PGDH_ASB_dom"/>
</dbReference>
<dbReference type="SUPFAM" id="SSF143548">
    <property type="entry name" value="Serine metabolism enzymes domain"/>
    <property type="match status" value="1"/>
</dbReference>
<dbReference type="NCBIfam" id="TIGR01327">
    <property type="entry name" value="PGDH"/>
    <property type="match status" value="1"/>
</dbReference>
<dbReference type="Pfam" id="PF01842">
    <property type="entry name" value="ACT"/>
    <property type="match status" value="1"/>
</dbReference>
<comment type="catalytic activity">
    <reaction evidence="7">
        <text>(R)-2-hydroxyglutarate + NAD(+) = 2-oxoglutarate + NADH + H(+)</text>
        <dbReference type="Rhea" id="RHEA:49612"/>
        <dbReference type="ChEBI" id="CHEBI:15378"/>
        <dbReference type="ChEBI" id="CHEBI:15801"/>
        <dbReference type="ChEBI" id="CHEBI:16810"/>
        <dbReference type="ChEBI" id="CHEBI:57540"/>
        <dbReference type="ChEBI" id="CHEBI:57945"/>
        <dbReference type="EC" id="1.1.1.399"/>
    </reaction>
</comment>
<accession>A0ABT3GGU8</accession>
<dbReference type="SUPFAM" id="SSF51735">
    <property type="entry name" value="NAD(P)-binding Rossmann-fold domains"/>
    <property type="match status" value="1"/>
</dbReference>
<proteinExistence type="inferred from homology"/>
<dbReference type="GO" id="GO:0004617">
    <property type="term" value="F:phosphoglycerate dehydrogenase activity"/>
    <property type="evidence" value="ECO:0007669"/>
    <property type="project" value="UniProtKB-EC"/>
</dbReference>
<name>A0ABT3GGU8_9BACT</name>
<dbReference type="PROSITE" id="PS00671">
    <property type="entry name" value="D_2_HYDROXYACID_DH_3"/>
    <property type="match status" value="1"/>
</dbReference>
<dbReference type="InterPro" id="IPR006140">
    <property type="entry name" value="D-isomer_DH_NAD-bd"/>
</dbReference>
<dbReference type="Proteomes" id="UP001320876">
    <property type="component" value="Unassembled WGS sequence"/>
</dbReference>
<dbReference type="InterPro" id="IPR006236">
    <property type="entry name" value="PGDH"/>
</dbReference>
<keyword evidence="5 9" id="KW-0560">Oxidoreductase</keyword>
<dbReference type="PROSITE" id="PS00065">
    <property type="entry name" value="D_2_HYDROXYACID_DH_1"/>
    <property type="match status" value="1"/>
</dbReference>
<dbReference type="RefSeq" id="WP_264486948.1">
    <property type="nucleotide sequence ID" value="NZ_JAPDDT010000003.1"/>
</dbReference>
<protein>
    <recommendedName>
        <fullName evidence="4 9">D-3-phosphoglycerate dehydrogenase</fullName>
        <ecNumber evidence="9">1.1.1.95</ecNumber>
    </recommendedName>
</protein>
<evidence type="ECO:0000256" key="8">
    <source>
        <dbReference type="ARBA" id="ARBA00048731"/>
    </source>
</evidence>
<dbReference type="PROSITE" id="PS51671">
    <property type="entry name" value="ACT"/>
    <property type="match status" value="1"/>
</dbReference>
<dbReference type="SUPFAM" id="SSF52283">
    <property type="entry name" value="Formate/glycerate dehydrogenase catalytic domain-like"/>
    <property type="match status" value="1"/>
</dbReference>
<comment type="catalytic activity">
    <reaction evidence="8 9">
        <text>(2R)-3-phosphoglycerate + NAD(+) = 3-phosphooxypyruvate + NADH + H(+)</text>
        <dbReference type="Rhea" id="RHEA:12641"/>
        <dbReference type="ChEBI" id="CHEBI:15378"/>
        <dbReference type="ChEBI" id="CHEBI:18110"/>
        <dbReference type="ChEBI" id="CHEBI:57540"/>
        <dbReference type="ChEBI" id="CHEBI:57945"/>
        <dbReference type="ChEBI" id="CHEBI:58272"/>
        <dbReference type="EC" id="1.1.1.95"/>
    </reaction>
</comment>
<organism evidence="11 12">
    <name type="scientific">Luteolibacter arcticus</name>
    <dbReference type="NCBI Taxonomy" id="1581411"/>
    <lineage>
        <taxon>Bacteria</taxon>
        <taxon>Pseudomonadati</taxon>
        <taxon>Verrucomicrobiota</taxon>
        <taxon>Verrucomicrobiia</taxon>
        <taxon>Verrucomicrobiales</taxon>
        <taxon>Verrucomicrobiaceae</taxon>
        <taxon>Luteolibacter</taxon>
    </lineage>
</organism>
<dbReference type="InterPro" id="IPR029753">
    <property type="entry name" value="D-isomer_DH_CS"/>
</dbReference>
<evidence type="ECO:0000256" key="4">
    <source>
        <dbReference type="ARBA" id="ARBA00021582"/>
    </source>
</evidence>
<comment type="pathway">
    <text evidence="2 9">Amino-acid biosynthesis; L-serine biosynthesis; L-serine from 3-phospho-D-glycerate: step 1/3.</text>
</comment>
<dbReference type="Pfam" id="PF00389">
    <property type="entry name" value="2-Hacid_dh"/>
    <property type="match status" value="1"/>
</dbReference>
<evidence type="ECO:0000256" key="5">
    <source>
        <dbReference type="ARBA" id="ARBA00023002"/>
    </source>
</evidence>
<gene>
    <name evidence="11" type="primary">serA</name>
    <name evidence="11" type="ORF">OKA05_09790</name>
</gene>
<dbReference type="InterPro" id="IPR036291">
    <property type="entry name" value="NAD(P)-bd_dom_sf"/>
</dbReference>
<evidence type="ECO:0000256" key="6">
    <source>
        <dbReference type="ARBA" id="ARBA00023027"/>
    </source>
</evidence>
<keyword evidence="6 9" id="KW-0520">NAD</keyword>
<dbReference type="Gene3D" id="3.30.1330.90">
    <property type="entry name" value="D-3-phosphoglycerate dehydrogenase, domain 3"/>
    <property type="match status" value="1"/>
</dbReference>
<comment type="similarity">
    <text evidence="3 9">Belongs to the D-isomer specific 2-hydroxyacid dehydrogenase family.</text>
</comment>